<comment type="caution">
    <text evidence="10">The sequence shown here is derived from an EMBL/GenBank/DDBJ whole genome shotgun (WGS) entry which is preliminary data.</text>
</comment>
<dbReference type="InterPro" id="IPR039421">
    <property type="entry name" value="Type_1_exporter"/>
</dbReference>
<feature type="transmembrane region" description="Helical" evidence="7">
    <location>
        <begin position="281"/>
        <end position="303"/>
    </location>
</feature>
<feature type="domain" description="ABC transporter" evidence="8">
    <location>
        <begin position="340"/>
        <end position="587"/>
    </location>
</feature>
<evidence type="ECO:0000256" key="1">
    <source>
        <dbReference type="ARBA" id="ARBA00004651"/>
    </source>
</evidence>
<dbReference type="SMART" id="SM00382">
    <property type="entry name" value="AAA"/>
    <property type="match status" value="1"/>
</dbReference>
<evidence type="ECO:0000259" key="8">
    <source>
        <dbReference type="PROSITE" id="PS50893"/>
    </source>
</evidence>
<dbReference type="InterPro" id="IPR011527">
    <property type="entry name" value="ABC1_TM_dom"/>
</dbReference>
<accession>A0A7Y9L7A7</accession>
<dbReference type="InterPro" id="IPR003593">
    <property type="entry name" value="AAA+_ATPase"/>
</dbReference>
<feature type="transmembrane region" description="Helical" evidence="7">
    <location>
        <begin position="136"/>
        <end position="156"/>
    </location>
</feature>
<dbReference type="PROSITE" id="PS50893">
    <property type="entry name" value="ABC_TRANSPORTER_2"/>
    <property type="match status" value="1"/>
</dbReference>
<dbReference type="SUPFAM" id="SSF52540">
    <property type="entry name" value="P-loop containing nucleoside triphosphate hydrolases"/>
    <property type="match status" value="1"/>
</dbReference>
<feature type="transmembrane region" description="Helical" evidence="7">
    <location>
        <begin position="59"/>
        <end position="77"/>
    </location>
</feature>
<evidence type="ECO:0000313" key="11">
    <source>
        <dbReference type="Proteomes" id="UP000569914"/>
    </source>
</evidence>
<comment type="subcellular location">
    <subcellularLocation>
        <location evidence="1">Cell membrane</location>
        <topology evidence="1">Multi-pass membrane protein</topology>
    </subcellularLocation>
</comment>
<gene>
    <name evidence="10" type="ORF">BKA15_000913</name>
</gene>
<dbReference type="AlphaFoldDB" id="A0A7Y9L7A7"/>
<evidence type="ECO:0000313" key="10">
    <source>
        <dbReference type="EMBL" id="NYE69584.1"/>
    </source>
</evidence>
<name>A0A7Y9L7A7_9ACTN</name>
<evidence type="ECO:0000256" key="3">
    <source>
        <dbReference type="ARBA" id="ARBA00022741"/>
    </source>
</evidence>
<dbReference type="RefSeq" id="WP_179748453.1">
    <property type="nucleotide sequence ID" value="NZ_JACCBU010000001.1"/>
</dbReference>
<dbReference type="InterPro" id="IPR003439">
    <property type="entry name" value="ABC_transporter-like_ATP-bd"/>
</dbReference>
<evidence type="ECO:0000256" key="6">
    <source>
        <dbReference type="ARBA" id="ARBA00023136"/>
    </source>
</evidence>
<dbReference type="PROSITE" id="PS50929">
    <property type="entry name" value="ABC_TM1F"/>
    <property type="match status" value="1"/>
</dbReference>
<dbReference type="InterPro" id="IPR027417">
    <property type="entry name" value="P-loop_NTPase"/>
</dbReference>
<evidence type="ECO:0000256" key="5">
    <source>
        <dbReference type="ARBA" id="ARBA00022989"/>
    </source>
</evidence>
<keyword evidence="4 10" id="KW-0067">ATP-binding</keyword>
<protein>
    <submittedName>
        <fullName evidence="10">ATP-binding cassette subfamily B protein</fullName>
    </submittedName>
</protein>
<dbReference type="Proteomes" id="UP000569914">
    <property type="component" value="Unassembled WGS sequence"/>
</dbReference>
<dbReference type="Gene3D" id="3.40.50.300">
    <property type="entry name" value="P-loop containing nucleotide triphosphate hydrolases"/>
    <property type="match status" value="1"/>
</dbReference>
<dbReference type="SUPFAM" id="SSF90123">
    <property type="entry name" value="ABC transporter transmembrane region"/>
    <property type="match status" value="1"/>
</dbReference>
<feature type="transmembrane region" description="Helical" evidence="7">
    <location>
        <begin position="250"/>
        <end position="269"/>
    </location>
</feature>
<keyword evidence="6 7" id="KW-0472">Membrane</keyword>
<dbReference type="Gene3D" id="1.20.1560.10">
    <property type="entry name" value="ABC transporter type 1, transmembrane domain"/>
    <property type="match status" value="1"/>
</dbReference>
<keyword evidence="11" id="KW-1185">Reference proteome</keyword>
<dbReference type="EMBL" id="JACCBU010000001">
    <property type="protein sequence ID" value="NYE69584.1"/>
    <property type="molecule type" value="Genomic_DNA"/>
</dbReference>
<dbReference type="InterPro" id="IPR017871">
    <property type="entry name" value="ABC_transporter-like_CS"/>
</dbReference>
<keyword evidence="3" id="KW-0547">Nucleotide-binding</keyword>
<reference evidence="10 11" key="1">
    <citation type="submission" date="2020-07" db="EMBL/GenBank/DDBJ databases">
        <title>Sequencing the genomes of 1000 actinobacteria strains.</title>
        <authorList>
            <person name="Klenk H.-P."/>
        </authorList>
    </citation>
    <scope>NUCLEOTIDE SEQUENCE [LARGE SCALE GENOMIC DNA]</scope>
    <source>
        <strain evidence="10 11">DSM 22083</strain>
    </source>
</reference>
<dbReference type="GO" id="GO:0016887">
    <property type="term" value="F:ATP hydrolysis activity"/>
    <property type="evidence" value="ECO:0007669"/>
    <property type="project" value="InterPro"/>
</dbReference>
<dbReference type="GO" id="GO:0005886">
    <property type="term" value="C:plasma membrane"/>
    <property type="evidence" value="ECO:0007669"/>
    <property type="project" value="UniProtKB-SubCell"/>
</dbReference>
<evidence type="ECO:0000256" key="4">
    <source>
        <dbReference type="ARBA" id="ARBA00022840"/>
    </source>
</evidence>
<dbReference type="PANTHER" id="PTHR43394:SF1">
    <property type="entry name" value="ATP-BINDING CASSETTE SUB-FAMILY B MEMBER 10, MITOCHONDRIAL"/>
    <property type="match status" value="1"/>
</dbReference>
<dbReference type="PANTHER" id="PTHR43394">
    <property type="entry name" value="ATP-DEPENDENT PERMEASE MDL1, MITOCHONDRIAL"/>
    <property type="match status" value="1"/>
</dbReference>
<keyword evidence="5 7" id="KW-1133">Transmembrane helix</keyword>
<proteinExistence type="predicted"/>
<sequence>MNDQLGAVRLWLATAFRAAPALCLLAIGLNVVGWVIAPAQAYAVKLVVDSLSPGGDPNLIWTALWLVLGCYAAALVVQTARRPLDALLDDRVEQRFHADLAELVAGIPGIEQHERPDLADQISLLRSESRMMGRSIYALLFAAGTVSSLVTVSVLLVSVHPAFLGLLVVGGVHVAAARLSNNLTWTSITSMLPNARLVHELVRICRSPANAMELRTFGLKDVLLDRVQRQVRTINAVQATARRKAAGIEIGGQLIFAAAFLAAIGWLLFGGVQARAGDVALLILLAPTVAGAASGTGELMTFLSESLRRFARYHEVRVFAREHSWSDSTTPAPDRIASGIEVRGVGFCYPGTDREVISDLDLSIPAGTSVALVGENGAGKTTLVKLLARMYDPTRGEVIIDGLDLTMITPDGWRRQLSAAFSDYARFEFTAREAVGIGDLERIDDPAALRRALAEGDAQTVIDGLSDGLDTQLGKQFSGGVDLSGGQWQRVALARAFMRDRPLLLLLDEPTAAIDPEAEHALYERFALRAAAAARETGGITVLVSHRFSTVRMADLIVVLDHGRILEVGTHEALLSSDGHYAELFELQARAYR</sequence>
<organism evidence="10 11">
    <name type="scientific">Microlunatus parietis</name>
    <dbReference type="NCBI Taxonomy" id="682979"/>
    <lineage>
        <taxon>Bacteria</taxon>
        <taxon>Bacillati</taxon>
        <taxon>Actinomycetota</taxon>
        <taxon>Actinomycetes</taxon>
        <taxon>Propionibacteriales</taxon>
        <taxon>Propionibacteriaceae</taxon>
        <taxon>Microlunatus</taxon>
    </lineage>
</organism>
<evidence type="ECO:0000256" key="7">
    <source>
        <dbReference type="SAM" id="Phobius"/>
    </source>
</evidence>
<dbReference type="GO" id="GO:0015421">
    <property type="term" value="F:ABC-type oligopeptide transporter activity"/>
    <property type="evidence" value="ECO:0007669"/>
    <property type="project" value="TreeGrafter"/>
</dbReference>
<dbReference type="Pfam" id="PF00005">
    <property type="entry name" value="ABC_tran"/>
    <property type="match status" value="1"/>
</dbReference>
<keyword evidence="2 7" id="KW-0812">Transmembrane</keyword>
<evidence type="ECO:0000256" key="2">
    <source>
        <dbReference type="ARBA" id="ARBA00022692"/>
    </source>
</evidence>
<dbReference type="GO" id="GO:0005524">
    <property type="term" value="F:ATP binding"/>
    <property type="evidence" value="ECO:0007669"/>
    <property type="project" value="UniProtKB-KW"/>
</dbReference>
<feature type="domain" description="ABC transmembrane type-1" evidence="9">
    <location>
        <begin position="24"/>
        <end position="305"/>
    </location>
</feature>
<evidence type="ECO:0000259" key="9">
    <source>
        <dbReference type="PROSITE" id="PS50929"/>
    </source>
</evidence>
<dbReference type="InterPro" id="IPR036640">
    <property type="entry name" value="ABC1_TM_sf"/>
</dbReference>
<dbReference type="PROSITE" id="PS00211">
    <property type="entry name" value="ABC_TRANSPORTER_1"/>
    <property type="match status" value="1"/>
</dbReference>